<dbReference type="Proteomes" id="UP001642484">
    <property type="component" value="Unassembled WGS sequence"/>
</dbReference>
<evidence type="ECO:0000256" key="6">
    <source>
        <dbReference type="ARBA" id="ARBA00023053"/>
    </source>
</evidence>
<feature type="domain" description="Citrate transporter-like" evidence="13">
    <location>
        <begin position="114"/>
        <end position="224"/>
    </location>
</feature>
<evidence type="ECO:0000256" key="9">
    <source>
        <dbReference type="ARBA" id="ARBA00023201"/>
    </source>
</evidence>
<keyword evidence="3" id="KW-0050">Antiport</keyword>
<feature type="region of interest" description="Disordered" evidence="11">
    <location>
        <begin position="1"/>
        <end position="31"/>
    </location>
</feature>
<dbReference type="Pfam" id="PF03600">
    <property type="entry name" value="CitMHS"/>
    <property type="match status" value="2"/>
</dbReference>
<evidence type="ECO:0000256" key="1">
    <source>
        <dbReference type="ARBA" id="ARBA00004141"/>
    </source>
</evidence>
<evidence type="ECO:0000256" key="11">
    <source>
        <dbReference type="SAM" id="MobiDB-lite"/>
    </source>
</evidence>
<feature type="transmembrane region" description="Helical" evidence="12">
    <location>
        <begin position="131"/>
        <end position="152"/>
    </location>
</feature>
<feature type="transmembrane region" description="Helical" evidence="12">
    <location>
        <begin position="377"/>
        <end position="394"/>
    </location>
</feature>
<feature type="transmembrane region" description="Helical" evidence="12">
    <location>
        <begin position="414"/>
        <end position="432"/>
    </location>
</feature>
<keyword evidence="4 12" id="KW-0812">Transmembrane</keyword>
<feature type="transmembrane region" description="Helical" evidence="12">
    <location>
        <begin position="269"/>
        <end position="296"/>
    </location>
</feature>
<feature type="transmembrane region" description="Helical" evidence="12">
    <location>
        <begin position="351"/>
        <end position="370"/>
    </location>
</feature>
<keyword evidence="6" id="KW-0915">Sodium</keyword>
<feature type="transmembrane region" description="Helical" evidence="12">
    <location>
        <begin position="444"/>
        <end position="468"/>
    </location>
</feature>
<keyword evidence="15" id="KW-1185">Reference proteome</keyword>
<evidence type="ECO:0000256" key="2">
    <source>
        <dbReference type="ARBA" id="ARBA00022448"/>
    </source>
</evidence>
<evidence type="ECO:0000259" key="13">
    <source>
        <dbReference type="Pfam" id="PF03600"/>
    </source>
</evidence>
<keyword evidence="5 12" id="KW-1133">Transmembrane helix</keyword>
<dbReference type="EMBL" id="CAXAMN010023539">
    <property type="protein sequence ID" value="CAK9078322.1"/>
    <property type="molecule type" value="Genomic_DNA"/>
</dbReference>
<name>A0ABP0PRV8_9DINO</name>
<comment type="subcellular location">
    <subcellularLocation>
        <location evidence="1">Membrane</location>
        <topology evidence="1">Multi-pass membrane protein</topology>
    </subcellularLocation>
</comment>
<gene>
    <name evidence="14" type="ORF">CCMP2556_LOCUS38600</name>
</gene>
<keyword evidence="2" id="KW-0813">Transport</keyword>
<evidence type="ECO:0000256" key="7">
    <source>
        <dbReference type="ARBA" id="ARBA00023065"/>
    </source>
</evidence>
<proteinExistence type="inferred from homology"/>
<feature type="transmembrane region" description="Helical" evidence="12">
    <location>
        <begin position="303"/>
        <end position="323"/>
    </location>
</feature>
<feature type="transmembrane region" description="Helical" evidence="12">
    <location>
        <begin position="103"/>
        <end position="119"/>
    </location>
</feature>
<accession>A0ABP0PRV8</accession>
<feature type="domain" description="Citrate transporter-like" evidence="13">
    <location>
        <begin position="269"/>
        <end position="475"/>
    </location>
</feature>
<dbReference type="PANTHER" id="PTHR43269">
    <property type="entry name" value="SODIUM/PROTON ANTIPORTER 1-RELATED"/>
    <property type="match status" value="1"/>
</dbReference>
<evidence type="ECO:0000256" key="10">
    <source>
        <dbReference type="ARBA" id="ARBA00025753"/>
    </source>
</evidence>
<sequence length="597" mass="62557">MPGLPAAPQSAVSQPAPSTPTAESSTAASSTPMTMTSLTAIPLAYVAANKGERRLSTLSGGRASKALRRSTAAPEDVRGEVTGVVLPVLAALVPFLSGTQYEYFPIVATFIAGYAVIVLEEQTEINKAATALVLGVLIWALVGTGVDMDAAMFDTAIKETLEDVSEVVFFLLGALTIVEIMDAHKGFDIITKAIQAKTQKELLIIIGVLTFVLSSVLNNLTVVAWRRWGDRATFAVFDGWAGLVRGGGIDRHARAAVGSREDEDFRMKLGGLVVVASNAGGAWTPIGDITTTMLYIGGQVTTVPLLANLFFPSVLCLVGTLGYEYLQMDDKPFSRDSASSDDGDVPNGQQLVFWGGLFGMITVPVFTAITQCPAWSGMMLVLGLLGLITSLLHGPEDEKYSLKGALTRVEVPDALFFLGVLFAVGGLERVGLLKEFAIQLSSLVPYDALVAIFLGFASAVVDNVPLVAAAQGMYDLGAHPANDGLWNLITYCAATGGSLLVIGSAAGVAFMGMERNVSFGWYVKSIGPVPWSVVGCGLITLGERTGDGGEVRGPCMGSGGEYSRSVHGGEYGRSVHGKMEGGCLSGSFGHPPWTLGA</sequence>
<dbReference type="PANTHER" id="PTHR43269:SF2">
    <property type="entry name" value="SODIUM_PROTON ANTIPORTER 1-RELATED"/>
    <property type="match status" value="1"/>
</dbReference>
<evidence type="ECO:0000256" key="5">
    <source>
        <dbReference type="ARBA" id="ARBA00022989"/>
    </source>
</evidence>
<evidence type="ECO:0000256" key="8">
    <source>
        <dbReference type="ARBA" id="ARBA00023136"/>
    </source>
</evidence>
<organism evidence="14 15">
    <name type="scientific">Durusdinium trenchii</name>
    <dbReference type="NCBI Taxonomy" id="1381693"/>
    <lineage>
        <taxon>Eukaryota</taxon>
        <taxon>Sar</taxon>
        <taxon>Alveolata</taxon>
        <taxon>Dinophyceae</taxon>
        <taxon>Suessiales</taxon>
        <taxon>Symbiodiniaceae</taxon>
        <taxon>Durusdinium</taxon>
    </lineage>
</organism>
<dbReference type="InterPro" id="IPR004680">
    <property type="entry name" value="Cit_transptr-like_dom"/>
</dbReference>
<reference evidence="14 15" key="1">
    <citation type="submission" date="2024-02" db="EMBL/GenBank/DDBJ databases">
        <authorList>
            <person name="Chen Y."/>
            <person name="Shah S."/>
            <person name="Dougan E. K."/>
            <person name="Thang M."/>
            <person name="Chan C."/>
        </authorList>
    </citation>
    <scope>NUCLEOTIDE SEQUENCE [LARGE SCALE GENOMIC DNA]</scope>
</reference>
<evidence type="ECO:0000256" key="4">
    <source>
        <dbReference type="ARBA" id="ARBA00022692"/>
    </source>
</evidence>
<feature type="transmembrane region" description="Helical" evidence="12">
    <location>
        <begin position="488"/>
        <end position="511"/>
    </location>
</feature>
<keyword evidence="7" id="KW-0406">Ion transport</keyword>
<protein>
    <recommendedName>
        <fullName evidence="13">Citrate transporter-like domain-containing protein</fullName>
    </recommendedName>
</protein>
<evidence type="ECO:0000313" key="15">
    <source>
        <dbReference type="Proteomes" id="UP001642484"/>
    </source>
</evidence>
<comment type="similarity">
    <text evidence="10">Belongs to the NhaD Na(+)/H(+) (TC 2.A.62) antiporter family.</text>
</comment>
<comment type="caution">
    <text evidence="14">The sequence shown here is derived from an EMBL/GenBank/DDBJ whole genome shotgun (WGS) entry which is preliminary data.</text>
</comment>
<keyword evidence="8 12" id="KW-0472">Membrane</keyword>
<evidence type="ECO:0000256" key="12">
    <source>
        <dbReference type="SAM" id="Phobius"/>
    </source>
</evidence>
<keyword evidence="9" id="KW-0739">Sodium transport</keyword>
<evidence type="ECO:0000313" key="14">
    <source>
        <dbReference type="EMBL" id="CAK9078322.1"/>
    </source>
</evidence>
<dbReference type="InterPro" id="IPR045016">
    <property type="entry name" value="NhaD-like"/>
</dbReference>
<feature type="transmembrane region" description="Helical" evidence="12">
    <location>
        <begin position="202"/>
        <end position="225"/>
    </location>
</feature>
<evidence type="ECO:0000256" key="3">
    <source>
        <dbReference type="ARBA" id="ARBA00022449"/>
    </source>
</evidence>